<evidence type="ECO:0000313" key="5">
    <source>
        <dbReference type="EMBL" id="KAF2681591.1"/>
    </source>
</evidence>
<proteinExistence type="predicted"/>
<keyword evidence="6" id="KW-1185">Reference proteome</keyword>
<feature type="compositionally biased region" description="Low complexity" evidence="4">
    <location>
        <begin position="1"/>
        <end position="14"/>
    </location>
</feature>
<feature type="repeat" description="ANK" evidence="3">
    <location>
        <begin position="241"/>
        <end position="270"/>
    </location>
</feature>
<evidence type="ECO:0000256" key="3">
    <source>
        <dbReference type="PROSITE-ProRule" id="PRU00023"/>
    </source>
</evidence>
<dbReference type="InterPro" id="IPR050745">
    <property type="entry name" value="Multifunctional_regulatory"/>
</dbReference>
<feature type="repeat" description="ANK" evidence="3">
    <location>
        <begin position="169"/>
        <end position="201"/>
    </location>
</feature>
<dbReference type="SMART" id="SM00248">
    <property type="entry name" value="ANK"/>
    <property type="match status" value="4"/>
</dbReference>
<accession>A0A6G1IUG9</accession>
<dbReference type="PANTHER" id="PTHR24189">
    <property type="entry name" value="MYOTROPHIN"/>
    <property type="match status" value="1"/>
</dbReference>
<keyword evidence="2 3" id="KW-0040">ANK repeat</keyword>
<keyword evidence="1" id="KW-0677">Repeat</keyword>
<evidence type="ECO:0000256" key="1">
    <source>
        <dbReference type="ARBA" id="ARBA00022737"/>
    </source>
</evidence>
<dbReference type="PROSITE" id="PS50088">
    <property type="entry name" value="ANK_REPEAT"/>
    <property type="match status" value="2"/>
</dbReference>
<organism evidence="5 6">
    <name type="scientific">Lentithecium fluviatile CBS 122367</name>
    <dbReference type="NCBI Taxonomy" id="1168545"/>
    <lineage>
        <taxon>Eukaryota</taxon>
        <taxon>Fungi</taxon>
        <taxon>Dikarya</taxon>
        <taxon>Ascomycota</taxon>
        <taxon>Pezizomycotina</taxon>
        <taxon>Dothideomycetes</taxon>
        <taxon>Pleosporomycetidae</taxon>
        <taxon>Pleosporales</taxon>
        <taxon>Massarineae</taxon>
        <taxon>Lentitheciaceae</taxon>
        <taxon>Lentithecium</taxon>
    </lineage>
</organism>
<dbReference type="Gene3D" id="1.25.40.20">
    <property type="entry name" value="Ankyrin repeat-containing domain"/>
    <property type="match status" value="1"/>
</dbReference>
<dbReference type="InterPro" id="IPR002110">
    <property type="entry name" value="Ankyrin_rpt"/>
</dbReference>
<evidence type="ECO:0000313" key="6">
    <source>
        <dbReference type="Proteomes" id="UP000799291"/>
    </source>
</evidence>
<feature type="region of interest" description="Disordered" evidence="4">
    <location>
        <begin position="1"/>
        <end position="25"/>
    </location>
</feature>
<dbReference type="Proteomes" id="UP000799291">
    <property type="component" value="Unassembled WGS sequence"/>
</dbReference>
<name>A0A6G1IUG9_9PLEO</name>
<dbReference type="EMBL" id="MU005590">
    <property type="protein sequence ID" value="KAF2681591.1"/>
    <property type="molecule type" value="Genomic_DNA"/>
</dbReference>
<sequence length="299" mass="32810">MENPNLASSSSALPAAPPPIEPEQFEAPWKTCRTDDPSVFDRYLTSLLPSAPTDVSLRAWLGVAITFGPHYATMQYLITRHKVEVTGYMLAQAVKMDLPPSERMKLLDFLLQATHWDTDTRASECRKLFRHCVKDKDMTEYILNQGVDLNVGPISPAMYYYGSNQLVPDSGTMLASAIKCGTIEVVDLLIQHGAVLSYADPAHCAVESGNPAMLSKILELGASVEPPDSTRHFARETYFGSPLIRAVTQGKAEMVEILLEHRANIYRKDARGRSALGLVEGSGMNAEIRAIVAQAQAQC</sequence>
<dbReference type="Pfam" id="PF00023">
    <property type="entry name" value="Ank"/>
    <property type="match status" value="1"/>
</dbReference>
<evidence type="ECO:0000256" key="2">
    <source>
        <dbReference type="ARBA" id="ARBA00023043"/>
    </source>
</evidence>
<protein>
    <submittedName>
        <fullName evidence="5">Ankyrin</fullName>
    </submittedName>
</protein>
<dbReference type="InterPro" id="IPR036770">
    <property type="entry name" value="Ankyrin_rpt-contain_sf"/>
</dbReference>
<evidence type="ECO:0000256" key="4">
    <source>
        <dbReference type="SAM" id="MobiDB-lite"/>
    </source>
</evidence>
<dbReference type="PANTHER" id="PTHR24189:SF72">
    <property type="entry name" value="ANKYRIN REPEAT-CONTAINING DOMAIN-CONTAINING PROTEIN"/>
    <property type="match status" value="1"/>
</dbReference>
<gene>
    <name evidence="5" type="ORF">K458DRAFT_406219</name>
</gene>
<dbReference type="AlphaFoldDB" id="A0A6G1IUG9"/>
<reference evidence="5" key="1">
    <citation type="journal article" date="2020" name="Stud. Mycol.">
        <title>101 Dothideomycetes genomes: a test case for predicting lifestyles and emergence of pathogens.</title>
        <authorList>
            <person name="Haridas S."/>
            <person name="Albert R."/>
            <person name="Binder M."/>
            <person name="Bloem J."/>
            <person name="Labutti K."/>
            <person name="Salamov A."/>
            <person name="Andreopoulos B."/>
            <person name="Baker S."/>
            <person name="Barry K."/>
            <person name="Bills G."/>
            <person name="Bluhm B."/>
            <person name="Cannon C."/>
            <person name="Castanera R."/>
            <person name="Culley D."/>
            <person name="Daum C."/>
            <person name="Ezra D."/>
            <person name="Gonzalez J."/>
            <person name="Henrissat B."/>
            <person name="Kuo A."/>
            <person name="Liang C."/>
            <person name="Lipzen A."/>
            <person name="Lutzoni F."/>
            <person name="Magnuson J."/>
            <person name="Mondo S."/>
            <person name="Nolan M."/>
            <person name="Ohm R."/>
            <person name="Pangilinan J."/>
            <person name="Park H.-J."/>
            <person name="Ramirez L."/>
            <person name="Alfaro M."/>
            <person name="Sun H."/>
            <person name="Tritt A."/>
            <person name="Yoshinaga Y."/>
            <person name="Zwiers L.-H."/>
            <person name="Turgeon B."/>
            <person name="Goodwin S."/>
            <person name="Spatafora J."/>
            <person name="Crous P."/>
            <person name="Grigoriev I."/>
        </authorList>
    </citation>
    <scope>NUCLEOTIDE SEQUENCE</scope>
    <source>
        <strain evidence="5">CBS 122367</strain>
    </source>
</reference>
<dbReference type="OrthoDB" id="5369447at2759"/>
<dbReference type="SUPFAM" id="SSF48403">
    <property type="entry name" value="Ankyrin repeat"/>
    <property type="match status" value="1"/>
</dbReference>